<dbReference type="GO" id="GO:0032456">
    <property type="term" value="P:endocytic recycling"/>
    <property type="evidence" value="ECO:0007669"/>
    <property type="project" value="TreeGrafter"/>
</dbReference>
<comment type="catalytic activity">
    <reaction evidence="12">
        <text>a 1,2-diacyl-sn-glycero-3-phosphoethanolamine(out) + ATP + H2O = a 1,2-diacyl-sn-glycero-3-phosphoethanolamine(in) + ADP + phosphate + H(+)</text>
        <dbReference type="Rhea" id="RHEA:66132"/>
        <dbReference type="ChEBI" id="CHEBI:15377"/>
        <dbReference type="ChEBI" id="CHEBI:15378"/>
        <dbReference type="ChEBI" id="CHEBI:30616"/>
        <dbReference type="ChEBI" id="CHEBI:43474"/>
        <dbReference type="ChEBI" id="CHEBI:64612"/>
        <dbReference type="ChEBI" id="CHEBI:456216"/>
    </reaction>
    <physiologicalReaction direction="left-to-right" evidence="12">
        <dbReference type="Rhea" id="RHEA:66133"/>
    </physiologicalReaction>
</comment>
<feature type="binding site" evidence="14">
    <location>
        <position position="755"/>
    </location>
    <ligand>
        <name>ATP</name>
        <dbReference type="ChEBI" id="CHEBI:30616"/>
    </ligand>
</feature>
<dbReference type="GO" id="GO:0005802">
    <property type="term" value="C:trans-Golgi network"/>
    <property type="evidence" value="ECO:0007669"/>
    <property type="project" value="TreeGrafter"/>
</dbReference>
<dbReference type="InterPro" id="IPR006539">
    <property type="entry name" value="P-type_ATPase_IV"/>
</dbReference>
<dbReference type="HOGENOM" id="CLU_000846_5_0_1"/>
<evidence type="ECO:0000256" key="4">
    <source>
        <dbReference type="ARBA" id="ARBA00022723"/>
    </source>
</evidence>
<comment type="cofactor">
    <cofactor evidence="15">
        <name>Mg(2+)</name>
        <dbReference type="ChEBI" id="CHEBI:18420"/>
    </cofactor>
</comment>
<feature type="binding site" evidence="15">
    <location>
        <position position="399"/>
    </location>
    <ligand>
        <name>Mg(2+)</name>
        <dbReference type="ChEBI" id="CHEBI:18420"/>
    </ligand>
</feature>
<feature type="binding site" evidence="14">
    <location>
        <position position="756"/>
    </location>
    <ligand>
        <name>ATP</name>
        <dbReference type="ChEBI" id="CHEBI:30616"/>
    </ligand>
</feature>
<feature type="binding site" evidence="14">
    <location>
        <position position="399"/>
    </location>
    <ligand>
        <name>ATP</name>
        <dbReference type="ChEBI" id="CHEBI:30616"/>
    </ligand>
</feature>
<dbReference type="Pfam" id="PF00702">
    <property type="entry name" value="Hydrolase"/>
    <property type="match status" value="1"/>
</dbReference>
<evidence type="ECO:0000256" key="6">
    <source>
        <dbReference type="ARBA" id="ARBA00022840"/>
    </source>
</evidence>
<evidence type="ECO:0000259" key="18">
    <source>
        <dbReference type="Pfam" id="PF16212"/>
    </source>
</evidence>
<keyword evidence="4 15" id="KW-0479">Metal-binding</keyword>
<dbReference type="SUPFAM" id="SSF81660">
    <property type="entry name" value="Metal cation-transporting ATPase, ATP-binding domain N"/>
    <property type="match status" value="1"/>
</dbReference>
<dbReference type="NCBIfam" id="TIGR01494">
    <property type="entry name" value="ATPase_P-type"/>
    <property type="match status" value="1"/>
</dbReference>
<dbReference type="InterPro" id="IPR023299">
    <property type="entry name" value="ATPase_P-typ_cyto_dom_N"/>
</dbReference>
<feature type="binding site" evidence="15">
    <location>
        <position position="875"/>
    </location>
    <ligand>
        <name>Mg(2+)</name>
        <dbReference type="ChEBI" id="CHEBI:18420"/>
    </ligand>
</feature>
<dbReference type="Pfam" id="PF16209">
    <property type="entry name" value="PhoLip_ATPase_N"/>
    <property type="match status" value="1"/>
</dbReference>
<evidence type="ECO:0000313" key="19">
    <source>
        <dbReference type="EMBL" id="KIN02424.1"/>
    </source>
</evidence>
<keyword evidence="7 15" id="KW-0460">Magnesium</keyword>
<dbReference type="GO" id="GO:0005524">
    <property type="term" value="F:ATP binding"/>
    <property type="evidence" value="ECO:0007669"/>
    <property type="project" value="UniProtKB-UniRule"/>
</dbReference>
<dbReference type="InterPro" id="IPR018303">
    <property type="entry name" value="ATPase_P-typ_P_site"/>
</dbReference>
<dbReference type="OrthoDB" id="377733at2759"/>
<dbReference type="GO" id="GO:0006892">
    <property type="term" value="P:post-Golgi vesicle-mediated transport"/>
    <property type="evidence" value="ECO:0007669"/>
    <property type="project" value="TreeGrafter"/>
</dbReference>
<dbReference type="EMBL" id="KN832875">
    <property type="protein sequence ID" value="KIN02424.1"/>
    <property type="molecule type" value="Genomic_DNA"/>
</dbReference>
<dbReference type="AlphaFoldDB" id="A0A0C3CTU4"/>
<feature type="transmembrane region" description="Helical" evidence="16">
    <location>
        <begin position="332"/>
        <end position="351"/>
    </location>
</feature>
<feature type="transmembrane region" description="Helical" evidence="16">
    <location>
        <begin position="1008"/>
        <end position="1038"/>
    </location>
</feature>
<evidence type="ECO:0000256" key="8">
    <source>
        <dbReference type="ARBA" id="ARBA00022967"/>
    </source>
</evidence>
<organism evidence="19 20">
    <name type="scientific">Oidiodendron maius (strain Zn)</name>
    <dbReference type="NCBI Taxonomy" id="913774"/>
    <lineage>
        <taxon>Eukaryota</taxon>
        <taxon>Fungi</taxon>
        <taxon>Dikarya</taxon>
        <taxon>Ascomycota</taxon>
        <taxon>Pezizomycotina</taxon>
        <taxon>Leotiomycetes</taxon>
        <taxon>Leotiomycetes incertae sedis</taxon>
        <taxon>Myxotrichaceae</taxon>
        <taxon>Oidiodendron</taxon>
    </lineage>
</organism>
<dbReference type="GO" id="GO:0140326">
    <property type="term" value="F:ATPase-coupled intramembrane lipid transporter activity"/>
    <property type="evidence" value="ECO:0007669"/>
    <property type="project" value="UniProtKB-EC"/>
</dbReference>
<feature type="binding site" evidence="14">
    <location>
        <position position="754"/>
    </location>
    <ligand>
        <name>ATP</name>
        <dbReference type="ChEBI" id="CHEBI:30616"/>
    </ligand>
</feature>
<feature type="binding site" evidence="14">
    <location>
        <position position="874"/>
    </location>
    <ligand>
        <name>ATP</name>
        <dbReference type="ChEBI" id="CHEBI:30616"/>
    </ligand>
</feature>
<dbReference type="InterPro" id="IPR023298">
    <property type="entry name" value="ATPase_P-typ_TM_dom_sf"/>
</dbReference>
<dbReference type="InterPro" id="IPR032631">
    <property type="entry name" value="P-type_ATPase_N"/>
</dbReference>
<sequence length="1179" mass="132161">SKGGRHVDVDASRTRPLVDERTDMPYVGNGIRSNKYTLWTFIPRQLLAQFSKLANFYLLCFAIMQLIPGLSTIGNSTNIIPLIVVFVSISMAKEGFDDYRRHRLDKKENRQETLIIDPSAPLVAGALNWQTAQWYSLRVGDIIKLKRDEPVPADVVLLSSSSLGESKIVYVETIALDGETNLKAKNTVKVVAETCATAEKLVAGSIEFITEDPNSDLTTFTGKVIVDDKTSPLTNDNVIYRGSVLRNISQVTAMVIYTGEECKIRMNASGNGYARIKAPHLQYVLNRIVLLVIFIVVGLSFYNTLAYQVWKSNVEIKLFYLSSAAVPFHQEIFGFIIMFATMVPLSLYVSMEMIKLAQIFFLNSDVDMYEQRSNTPFEARTSTINEDLGQVTHIFPDKTGTLTDNEMKFKRQFVAGSEWTHHDVRCTSHDVFRAASLSHRSPFARCSSTQPVADRDTSELVNYLSQRPNSAFAQQAKLMLRCMALCHSCIPEMTQNGTAIDFQASSPDELALVRAARDMGFLIRSRDDETIGLAVSSTPDTSISTETYEMLNVIDFSSDRRRMSVIVRFPDGRICLICKGADSVIMERLRLKLPAVDTQNGAPYSRHTGIAPRTEDSVPQPDTRQVIDYLDPRPSMADGDERVSLLDEMLVEDSGSVIENCIRSVNKYASESLRTLLYVYRFLDEKEYAEWRQIWDAAATSLSNREKRIERAAELIEVNFELAGATAIEDKLQEGVVKSIDKLSRANIKIWMLTGDKRETAINIGHSCGLIKAHSTIFNINDEDGLSKMGERVRSRISTLEMAAHSVVVIDGHTLATIYNEPSGSLEAIFFDLVLLADSVICCRAQPSQKAQVVSSIRKRVPNSVTLAVGDGANDIAMIQEAHIGIGITGKGYQAVRSSDYSIVRFRFLPKLILVHGRWNYIRTSKYALGTLWKETVFFLTQALYQCWNGFTGTSLYEPWSLSTFNTLFTSLPVMVIGIFEKDLEASTLLAVPELYRTMGQNNSGFNIWIYFGWTAMTVAESLTVYFCMLTLFANAALTKDNTLVLMGDLNFVAVIIIISVKLQIIEVHNKSIVAGISIFLSTGAAFLWNILLAAVYPPTSIYKAHGGFFTGFGQNPTWWMTLIFIVVCVYVLEFSVEAFRKSFSPTDTDVFQELERDQAYKERFEEAALLESRQSWER</sequence>
<reference evidence="19 20" key="1">
    <citation type="submission" date="2014-04" db="EMBL/GenBank/DDBJ databases">
        <authorList>
            <consortium name="DOE Joint Genome Institute"/>
            <person name="Kuo A."/>
            <person name="Martino E."/>
            <person name="Perotto S."/>
            <person name="Kohler A."/>
            <person name="Nagy L.G."/>
            <person name="Floudas D."/>
            <person name="Copeland A."/>
            <person name="Barry K.W."/>
            <person name="Cichocki N."/>
            <person name="Veneault-Fourrey C."/>
            <person name="LaButti K."/>
            <person name="Lindquist E.A."/>
            <person name="Lipzen A."/>
            <person name="Lundell T."/>
            <person name="Morin E."/>
            <person name="Murat C."/>
            <person name="Sun H."/>
            <person name="Tunlid A."/>
            <person name="Henrissat B."/>
            <person name="Grigoriev I.V."/>
            <person name="Hibbett D.S."/>
            <person name="Martin F."/>
            <person name="Nordberg H.P."/>
            <person name="Cantor M.N."/>
            <person name="Hua S.X."/>
        </authorList>
    </citation>
    <scope>NUCLEOTIDE SEQUENCE [LARGE SCALE GENOMIC DNA]</scope>
    <source>
        <strain evidence="19 20">Zn</strain>
    </source>
</reference>
<dbReference type="GO" id="GO:0005886">
    <property type="term" value="C:plasma membrane"/>
    <property type="evidence" value="ECO:0007669"/>
    <property type="project" value="TreeGrafter"/>
</dbReference>
<gene>
    <name evidence="19" type="ORF">OIDMADRAFT_65224</name>
</gene>
<feature type="transmembrane region" description="Helical" evidence="16">
    <location>
        <begin position="1044"/>
        <end position="1061"/>
    </location>
</feature>
<feature type="transmembrane region" description="Helical" evidence="16">
    <location>
        <begin position="79"/>
        <end position="96"/>
    </location>
</feature>
<dbReference type="GO" id="GO:0016887">
    <property type="term" value="F:ATP hydrolysis activity"/>
    <property type="evidence" value="ECO:0007669"/>
    <property type="project" value="InterPro"/>
</dbReference>
<feature type="transmembrane region" description="Helical" evidence="16">
    <location>
        <begin position="284"/>
        <end position="302"/>
    </location>
</feature>
<dbReference type="Gene3D" id="3.40.50.1000">
    <property type="entry name" value="HAD superfamily/HAD-like"/>
    <property type="match status" value="1"/>
</dbReference>
<name>A0A0C3CTU4_OIDMZ</name>
<keyword evidence="8 16" id="KW-1278">Translocase</keyword>
<keyword evidence="3 16" id="KW-0812">Transmembrane</keyword>
<dbReference type="NCBIfam" id="TIGR01652">
    <property type="entry name" value="ATPase-Plipid"/>
    <property type="match status" value="2"/>
</dbReference>
<reference evidence="20" key="2">
    <citation type="submission" date="2015-01" db="EMBL/GenBank/DDBJ databases">
        <title>Evolutionary Origins and Diversification of the Mycorrhizal Mutualists.</title>
        <authorList>
            <consortium name="DOE Joint Genome Institute"/>
            <consortium name="Mycorrhizal Genomics Consortium"/>
            <person name="Kohler A."/>
            <person name="Kuo A."/>
            <person name="Nagy L.G."/>
            <person name="Floudas D."/>
            <person name="Copeland A."/>
            <person name="Barry K.W."/>
            <person name="Cichocki N."/>
            <person name="Veneault-Fourrey C."/>
            <person name="LaButti K."/>
            <person name="Lindquist E.A."/>
            <person name="Lipzen A."/>
            <person name="Lundell T."/>
            <person name="Morin E."/>
            <person name="Murat C."/>
            <person name="Riley R."/>
            <person name="Ohm R."/>
            <person name="Sun H."/>
            <person name="Tunlid A."/>
            <person name="Henrissat B."/>
            <person name="Grigoriev I.V."/>
            <person name="Hibbett D.S."/>
            <person name="Martin F."/>
        </authorList>
    </citation>
    <scope>NUCLEOTIDE SEQUENCE [LARGE SCALE GENOMIC DNA]</scope>
    <source>
        <strain evidence="20">Zn</strain>
    </source>
</reference>
<evidence type="ECO:0000256" key="14">
    <source>
        <dbReference type="PIRSR" id="PIRSR606539-2"/>
    </source>
</evidence>
<feature type="binding site" evidence="15">
    <location>
        <position position="871"/>
    </location>
    <ligand>
        <name>Mg(2+)</name>
        <dbReference type="ChEBI" id="CHEBI:18420"/>
    </ligand>
</feature>
<dbReference type="SUPFAM" id="SSF81653">
    <property type="entry name" value="Calcium ATPase, transduction domain A"/>
    <property type="match status" value="1"/>
</dbReference>
<feature type="binding site" evidence="14">
    <location>
        <position position="397"/>
    </location>
    <ligand>
        <name>ATP</name>
        <dbReference type="ChEBI" id="CHEBI:30616"/>
    </ligand>
</feature>
<dbReference type="InParanoid" id="A0A0C3CTU4"/>
<feature type="transmembrane region" description="Helical" evidence="16">
    <location>
        <begin position="1117"/>
        <end position="1137"/>
    </location>
</feature>
<feature type="transmembrane region" description="Helical" evidence="16">
    <location>
        <begin position="54"/>
        <end position="73"/>
    </location>
</feature>
<feature type="non-terminal residue" evidence="19">
    <location>
        <position position="1179"/>
    </location>
</feature>
<evidence type="ECO:0000259" key="17">
    <source>
        <dbReference type="Pfam" id="PF16209"/>
    </source>
</evidence>
<dbReference type="GO" id="GO:0045332">
    <property type="term" value="P:phospholipid translocation"/>
    <property type="evidence" value="ECO:0007669"/>
    <property type="project" value="TreeGrafter"/>
</dbReference>
<dbReference type="PRINTS" id="PR00119">
    <property type="entry name" value="CATATPASE"/>
</dbReference>
<dbReference type="Gene3D" id="2.70.150.10">
    <property type="entry name" value="Calcium-transporting ATPase, cytoplasmic transduction domain A"/>
    <property type="match status" value="1"/>
</dbReference>
<dbReference type="SUPFAM" id="SSF56784">
    <property type="entry name" value="HAD-like"/>
    <property type="match status" value="1"/>
</dbReference>
<dbReference type="FunFam" id="3.40.50.1000:FF:000014">
    <property type="entry name" value="Phospholipid-transporting ATPase"/>
    <property type="match status" value="1"/>
</dbReference>
<proteinExistence type="inferred from homology"/>
<dbReference type="SFLD" id="SFLDS00003">
    <property type="entry name" value="Haloacid_Dehalogenase"/>
    <property type="match status" value="1"/>
</dbReference>
<dbReference type="InterPro" id="IPR032630">
    <property type="entry name" value="P_typ_ATPase_c"/>
</dbReference>
<feature type="binding site" evidence="14">
    <location>
        <position position="398"/>
    </location>
    <ligand>
        <name>ATP</name>
        <dbReference type="ChEBI" id="CHEBI:30616"/>
    </ligand>
</feature>
<keyword evidence="10 16" id="KW-0472">Membrane</keyword>
<evidence type="ECO:0000256" key="2">
    <source>
        <dbReference type="ARBA" id="ARBA00008109"/>
    </source>
</evidence>
<accession>A0A0C3CTU4</accession>
<comment type="subcellular location">
    <subcellularLocation>
        <location evidence="1 16">Membrane</location>
        <topology evidence="1 16">Multi-pass membrane protein</topology>
    </subcellularLocation>
</comment>
<feature type="active site" description="4-aspartylphosphate intermediate" evidence="13">
    <location>
        <position position="397"/>
    </location>
</feature>
<evidence type="ECO:0000313" key="20">
    <source>
        <dbReference type="Proteomes" id="UP000054321"/>
    </source>
</evidence>
<feature type="binding site" evidence="14">
    <location>
        <position position="674"/>
    </location>
    <ligand>
        <name>ATP</name>
        <dbReference type="ChEBI" id="CHEBI:30616"/>
    </ligand>
</feature>
<feature type="binding site" evidence="14">
    <location>
        <position position="579"/>
    </location>
    <ligand>
        <name>ATP</name>
        <dbReference type="ChEBI" id="CHEBI:30616"/>
    </ligand>
</feature>
<dbReference type="PROSITE" id="PS00154">
    <property type="entry name" value="ATPASE_E1_E2"/>
    <property type="match status" value="1"/>
</dbReference>
<dbReference type="InterPro" id="IPR044492">
    <property type="entry name" value="P_typ_ATPase_HD_dom"/>
</dbReference>
<keyword evidence="5 14" id="KW-0547">Nucleotide-binding</keyword>
<evidence type="ECO:0000256" key="10">
    <source>
        <dbReference type="ARBA" id="ARBA00023136"/>
    </source>
</evidence>
<feature type="binding site" evidence="15">
    <location>
        <position position="397"/>
    </location>
    <ligand>
        <name>Mg(2+)</name>
        <dbReference type="ChEBI" id="CHEBI:18420"/>
    </ligand>
</feature>
<evidence type="ECO:0000256" key="3">
    <source>
        <dbReference type="ARBA" id="ARBA00022692"/>
    </source>
</evidence>
<keyword evidence="6 14" id="KW-0067">ATP-binding</keyword>
<dbReference type="Pfam" id="PF16212">
    <property type="entry name" value="PhoLip_ATPase_C"/>
    <property type="match status" value="1"/>
</dbReference>
<evidence type="ECO:0000256" key="12">
    <source>
        <dbReference type="ARBA" id="ARBA00049128"/>
    </source>
</evidence>
<evidence type="ECO:0000256" key="5">
    <source>
        <dbReference type="ARBA" id="ARBA00022741"/>
    </source>
</evidence>
<dbReference type="InterPro" id="IPR008250">
    <property type="entry name" value="ATPase_P-typ_transduc_dom_A_sf"/>
</dbReference>
<dbReference type="PANTHER" id="PTHR24092">
    <property type="entry name" value="PROBABLE PHOSPHOLIPID-TRANSPORTING ATPASE"/>
    <property type="match status" value="1"/>
</dbReference>
<dbReference type="GO" id="GO:0000287">
    <property type="term" value="F:magnesium ion binding"/>
    <property type="evidence" value="ECO:0007669"/>
    <property type="project" value="UniProtKB-UniRule"/>
</dbReference>
<dbReference type="SFLD" id="SFLDG00002">
    <property type="entry name" value="C1.7:_P-type_atpase_like"/>
    <property type="match status" value="1"/>
</dbReference>
<evidence type="ECO:0000256" key="11">
    <source>
        <dbReference type="ARBA" id="ARBA00034036"/>
    </source>
</evidence>
<feature type="binding site" evidence="14">
    <location>
        <position position="875"/>
    </location>
    <ligand>
        <name>ATP</name>
        <dbReference type="ChEBI" id="CHEBI:30616"/>
    </ligand>
</feature>
<feature type="binding site" evidence="14">
    <location>
        <position position="509"/>
    </location>
    <ligand>
        <name>ATP</name>
        <dbReference type="ChEBI" id="CHEBI:30616"/>
    </ligand>
</feature>
<evidence type="ECO:0000256" key="7">
    <source>
        <dbReference type="ARBA" id="ARBA00022842"/>
    </source>
</evidence>
<keyword evidence="9 16" id="KW-1133">Transmembrane helix</keyword>
<keyword evidence="20" id="KW-1185">Reference proteome</keyword>
<feature type="domain" description="P-type ATPase C-terminal" evidence="18">
    <location>
        <begin position="896"/>
        <end position="1147"/>
    </location>
</feature>
<dbReference type="InterPro" id="IPR036412">
    <property type="entry name" value="HAD-like_sf"/>
</dbReference>
<protein>
    <recommendedName>
        <fullName evidence="16">Phospholipid-transporting ATPase</fullName>
        <ecNumber evidence="16">7.6.2.1</ecNumber>
    </recommendedName>
</protein>
<feature type="binding site" evidence="14">
    <location>
        <position position="844"/>
    </location>
    <ligand>
        <name>ATP</name>
        <dbReference type="ChEBI" id="CHEBI:30616"/>
    </ligand>
</feature>
<dbReference type="Pfam" id="PF13246">
    <property type="entry name" value="Cation_ATPase"/>
    <property type="match status" value="1"/>
</dbReference>
<dbReference type="InterPro" id="IPR001757">
    <property type="entry name" value="P_typ_ATPase"/>
</dbReference>
<dbReference type="PANTHER" id="PTHR24092:SF174">
    <property type="entry name" value="PHOSPHOLIPID-TRANSPORTING ATPASE DNF3-RELATED"/>
    <property type="match status" value="1"/>
</dbReference>
<evidence type="ECO:0000256" key="13">
    <source>
        <dbReference type="PIRSR" id="PIRSR606539-1"/>
    </source>
</evidence>
<dbReference type="EC" id="7.6.2.1" evidence="16"/>
<comment type="catalytic activity">
    <reaction evidence="11 16">
        <text>ATP + H2O + phospholipidSide 1 = ADP + phosphate + phospholipidSide 2.</text>
        <dbReference type="EC" id="7.6.2.1"/>
    </reaction>
</comment>
<feature type="non-terminal residue" evidence="19">
    <location>
        <position position="1"/>
    </location>
</feature>
<feature type="transmembrane region" description="Helical" evidence="16">
    <location>
        <begin position="1073"/>
        <end position="1097"/>
    </location>
</feature>
<feature type="binding site" evidence="14">
    <location>
        <position position="850"/>
    </location>
    <ligand>
        <name>ATP</name>
        <dbReference type="ChEBI" id="CHEBI:30616"/>
    </ligand>
</feature>
<comment type="similarity">
    <text evidence="2 16">Belongs to the cation transport ATPase (P-type) (TC 3.A.3) family. Type IV subfamily.</text>
</comment>
<dbReference type="SFLD" id="SFLDF00027">
    <property type="entry name" value="p-type_atpase"/>
    <property type="match status" value="1"/>
</dbReference>
<dbReference type="InterPro" id="IPR023214">
    <property type="entry name" value="HAD_sf"/>
</dbReference>
<feature type="binding site" evidence="14">
    <location>
        <position position="556"/>
    </location>
    <ligand>
        <name>ATP</name>
        <dbReference type="ChEBI" id="CHEBI:30616"/>
    </ligand>
</feature>
<evidence type="ECO:0000256" key="1">
    <source>
        <dbReference type="ARBA" id="ARBA00004141"/>
    </source>
</evidence>
<feature type="domain" description="P-type ATPase N-terminal" evidence="17">
    <location>
        <begin position="23"/>
        <end position="79"/>
    </location>
</feature>
<dbReference type="Proteomes" id="UP000054321">
    <property type="component" value="Unassembled WGS sequence"/>
</dbReference>
<dbReference type="Gene3D" id="3.40.1110.10">
    <property type="entry name" value="Calcium-transporting ATPase, cytoplasmic domain N"/>
    <property type="match status" value="1"/>
</dbReference>
<dbReference type="STRING" id="913774.A0A0C3CTU4"/>
<evidence type="ECO:0000256" key="16">
    <source>
        <dbReference type="RuleBase" id="RU362033"/>
    </source>
</evidence>
<evidence type="ECO:0000256" key="15">
    <source>
        <dbReference type="PIRSR" id="PIRSR606539-3"/>
    </source>
</evidence>
<dbReference type="SUPFAM" id="SSF81665">
    <property type="entry name" value="Calcium ATPase, transmembrane domain M"/>
    <property type="match status" value="1"/>
</dbReference>
<evidence type="ECO:0000256" key="9">
    <source>
        <dbReference type="ARBA" id="ARBA00022989"/>
    </source>
</evidence>